<accession>A0A8S1YNH8</accession>
<reference evidence="1" key="1">
    <citation type="submission" date="2021-01" db="EMBL/GenBank/DDBJ databases">
        <authorList>
            <consortium name="Genoscope - CEA"/>
            <person name="William W."/>
        </authorList>
    </citation>
    <scope>NUCLEOTIDE SEQUENCE</scope>
</reference>
<dbReference type="AlphaFoldDB" id="A0A8S1YNH8"/>
<keyword evidence="2" id="KW-1185">Reference proteome</keyword>
<protein>
    <submittedName>
        <fullName evidence="1">Uncharacterized protein</fullName>
    </submittedName>
</protein>
<sequence>MQLIQYQAKNKIAHSKIGSFCFHKQLTQYFIIESSIQRSQFLKAFQQELFWNYEGKQMAVRLLIFLAIIQNYEALVIFRDSCYSSFQIPFLHAHQTKKIMAQKKNLLKQIINKLIQYNNNLWKDISFVLFQRDCRSHRHQRNSQIQSRSDEMSKFERIILLNIVNFTYHNSIHLHFLTNTFYLKELNSLIQLKLSGFGCMIESQQDCLKQICSTSNCGFVPSE</sequence>
<gene>
    <name evidence="1" type="ORF">POCTA_138.1.T3050002</name>
</gene>
<dbReference type="EMBL" id="CAJJDP010000309">
    <property type="protein sequence ID" value="CAD8215560.1"/>
    <property type="molecule type" value="Genomic_DNA"/>
</dbReference>
<evidence type="ECO:0000313" key="1">
    <source>
        <dbReference type="EMBL" id="CAD8215560.1"/>
    </source>
</evidence>
<name>A0A8S1YNH8_PAROT</name>
<evidence type="ECO:0000313" key="2">
    <source>
        <dbReference type="Proteomes" id="UP000683925"/>
    </source>
</evidence>
<proteinExistence type="predicted"/>
<organism evidence="1 2">
    <name type="scientific">Paramecium octaurelia</name>
    <dbReference type="NCBI Taxonomy" id="43137"/>
    <lineage>
        <taxon>Eukaryota</taxon>
        <taxon>Sar</taxon>
        <taxon>Alveolata</taxon>
        <taxon>Ciliophora</taxon>
        <taxon>Intramacronucleata</taxon>
        <taxon>Oligohymenophorea</taxon>
        <taxon>Peniculida</taxon>
        <taxon>Parameciidae</taxon>
        <taxon>Paramecium</taxon>
    </lineage>
</organism>
<dbReference type="Proteomes" id="UP000683925">
    <property type="component" value="Unassembled WGS sequence"/>
</dbReference>
<comment type="caution">
    <text evidence="1">The sequence shown here is derived from an EMBL/GenBank/DDBJ whole genome shotgun (WGS) entry which is preliminary data.</text>
</comment>